<name>A0A8B9ZBD4_ANAPL</name>
<keyword evidence="1" id="KW-1133">Transmembrane helix</keyword>
<reference evidence="2" key="3">
    <citation type="submission" date="2025-09" db="UniProtKB">
        <authorList>
            <consortium name="Ensembl"/>
        </authorList>
    </citation>
    <scope>IDENTIFICATION</scope>
</reference>
<evidence type="ECO:0000313" key="3">
    <source>
        <dbReference type="Proteomes" id="UP000694400"/>
    </source>
</evidence>
<dbReference type="Proteomes" id="UP000694400">
    <property type="component" value="Chromosome 9"/>
</dbReference>
<proteinExistence type="predicted"/>
<dbReference type="AlphaFoldDB" id="A0A8B9ZBD4"/>
<accession>A0A8B9ZBD4</accession>
<keyword evidence="1" id="KW-0472">Membrane</keyword>
<feature type="transmembrane region" description="Helical" evidence="1">
    <location>
        <begin position="52"/>
        <end position="75"/>
    </location>
</feature>
<keyword evidence="1" id="KW-0812">Transmembrane</keyword>
<sequence length="88" mass="10594">REQHRYSNTGGYFSLGSNRKYLNCLSQHLRSTHKTTIPHLQHKLKMLRQQTCVCLLFFSSFLCYLVSLWIFLTFWETMILKPQVFKHL</sequence>
<reference evidence="2" key="2">
    <citation type="submission" date="2025-08" db="UniProtKB">
        <authorList>
            <consortium name="Ensembl"/>
        </authorList>
    </citation>
    <scope>IDENTIFICATION</scope>
</reference>
<organism evidence="2 3">
    <name type="scientific">Anas platyrhynchos</name>
    <name type="common">Mallard</name>
    <name type="synonym">Anas boschas</name>
    <dbReference type="NCBI Taxonomy" id="8839"/>
    <lineage>
        <taxon>Eukaryota</taxon>
        <taxon>Metazoa</taxon>
        <taxon>Chordata</taxon>
        <taxon>Craniata</taxon>
        <taxon>Vertebrata</taxon>
        <taxon>Euteleostomi</taxon>
        <taxon>Archelosauria</taxon>
        <taxon>Archosauria</taxon>
        <taxon>Dinosauria</taxon>
        <taxon>Saurischia</taxon>
        <taxon>Theropoda</taxon>
        <taxon>Coelurosauria</taxon>
        <taxon>Aves</taxon>
        <taxon>Neognathae</taxon>
        <taxon>Galloanserae</taxon>
        <taxon>Anseriformes</taxon>
        <taxon>Anatidae</taxon>
        <taxon>Anatinae</taxon>
        <taxon>Anas</taxon>
    </lineage>
</organism>
<protein>
    <submittedName>
        <fullName evidence="2">Uncharacterized protein</fullName>
    </submittedName>
</protein>
<dbReference type="Ensembl" id="ENSAPLT00020009820.1">
    <property type="protein sequence ID" value="ENSAPLP00020009132.1"/>
    <property type="gene ID" value="ENSAPLG00020006727.1"/>
</dbReference>
<evidence type="ECO:0000313" key="2">
    <source>
        <dbReference type="Ensembl" id="ENSAPLP00020009132.1"/>
    </source>
</evidence>
<reference evidence="2" key="1">
    <citation type="submission" date="2019-08" db="EMBL/GenBank/DDBJ databases">
        <title>Three high-quality genomes provides insights into domestication of ducks.</title>
        <authorList>
            <person name="Hou Z.C."/>
            <person name="Zhu F."/>
            <person name="Yin Z.T."/>
            <person name="Zhang F."/>
        </authorList>
    </citation>
    <scope>NUCLEOTIDE SEQUENCE [LARGE SCALE GENOMIC DNA]</scope>
</reference>
<evidence type="ECO:0000256" key="1">
    <source>
        <dbReference type="SAM" id="Phobius"/>
    </source>
</evidence>